<dbReference type="InterPro" id="IPR035371">
    <property type="entry name" value="Nrap_D6"/>
</dbReference>
<dbReference type="Proteomes" id="UP001327560">
    <property type="component" value="Chromosome 1"/>
</dbReference>
<protein>
    <submittedName>
        <fullName evidence="12">Nucleolar protein 6 isoform X1</fullName>
    </submittedName>
</protein>
<evidence type="ECO:0000259" key="9">
    <source>
        <dbReference type="Pfam" id="PF17405"/>
    </source>
</evidence>
<dbReference type="GO" id="GO:0032545">
    <property type="term" value="C:CURI complex"/>
    <property type="evidence" value="ECO:0007669"/>
    <property type="project" value="TreeGrafter"/>
</dbReference>
<feature type="domain" description="Nrap protein" evidence="7">
    <location>
        <begin position="377"/>
        <end position="520"/>
    </location>
</feature>
<dbReference type="Pfam" id="PF17403">
    <property type="entry name" value="Nrap_D2"/>
    <property type="match status" value="1"/>
</dbReference>
<comment type="similarity">
    <text evidence="2 5">Belongs to the NRAP family.</text>
</comment>
<dbReference type="GO" id="GO:0034456">
    <property type="term" value="C:UTP-C complex"/>
    <property type="evidence" value="ECO:0007669"/>
    <property type="project" value="TreeGrafter"/>
</dbReference>
<evidence type="ECO:0000259" key="10">
    <source>
        <dbReference type="Pfam" id="PF17406"/>
    </source>
</evidence>
<dbReference type="Pfam" id="PF03813">
    <property type="entry name" value="Nrap"/>
    <property type="match status" value="1"/>
</dbReference>
<feature type="domain" description="Nrap protein" evidence="6">
    <location>
        <begin position="243"/>
        <end position="370"/>
    </location>
</feature>
<evidence type="ECO:0000313" key="13">
    <source>
        <dbReference type="Proteomes" id="UP001327560"/>
    </source>
</evidence>
<dbReference type="AlphaFoldDB" id="A0AAQ3JP71"/>
<evidence type="ECO:0000256" key="5">
    <source>
        <dbReference type="RuleBase" id="RU364032"/>
    </source>
</evidence>
<feature type="domain" description="Nrap protein" evidence="9">
    <location>
        <begin position="707"/>
        <end position="879"/>
    </location>
</feature>
<dbReference type="GO" id="GO:0006409">
    <property type="term" value="P:tRNA export from nucleus"/>
    <property type="evidence" value="ECO:0007669"/>
    <property type="project" value="TreeGrafter"/>
</dbReference>
<dbReference type="EMBL" id="CP136890">
    <property type="protein sequence ID" value="WOK92270.1"/>
    <property type="molecule type" value="Genomic_DNA"/>
</dbReference>
<dbReference type="PANTHER" id="PTHR17972:SF0">
    <property type="entry name" value="NUCLEOLAR PROTEIN 6"/>
    <property type="match status" value="1"/>
</dbReference>
<dbReference type="Pfam" id="PF17405">
    <property type="entry name" value="Nrap_D4"/>
    <property type="match status" value="1"/>
</dbReference>
<keyword evidence="13" id="KW-1185">Reference proteome</keyword>
<dbReference type="Pfam" id="PF17404">
    <property type="entry name" value="Nrap_D3"/>
    <property type="match status" value="1"/>
</dbReference>
<evidence type="ECO:0000313" key="12">
    <source>
        <dbReference type="EMBL" id="WOK92270.1"/>
    </source>
</evidence>
<dbReference type="InterPro" id="IPR005554">
    <property type="entry name" value="NOL6/Upt22"/>
</dbReference>
<dbReference type="InterPro" id="IPR035367">
    <property type="entry name" value="Nrap_D2"/>
</dbReference>
<evidence type="ECO:0000256" key="2">
    <source>
        <dbReference type="ARBA" id="ARBA00006674"/>
    </source>
</evidence>
<evidence type="ECO:0000259" key="11">
    <source>
        <dbReference type="Pfam" id="PF17407"/>
    </source>
</evidence>
<keyword evidence="4 5" id="KW-0539">Nucleus</keyword>
<dbReference type="InterPro" id="IPR035368">
    <property type="entry name" value="Nrap_D3"/>
</dbReference>
<evidence type="ECO:0000259" key="8">
    <source>
        <dbReference type="Pfam" id="PF17404"/>
    </source>
</evidence>
<feature type="domain" description="Nrap protein" evidence="8">
    <location>
        <begin position="524"/>
        <end position="678"/>
    </location>
</feature>
<dbReference type="GO" id="GO:0032040">
    <property type="term" value="C:small-subunit processome"/>
    <property type="evidence" value="ECO:0007669"/>
    <property type="project" value="TreeGrafter"/>
</dbReference>
<name>A0AAQ3JP71_9LILI</name>
<keyword evidence="3 5" id="KW-0694">RNA-binding</keyword>
<dbReference type="InterPro" id="IPR035369">
    <property type="entry name" value="Nrap_D4"/>
</dbReference>
<organism evidence="12 13">
    <name type="scientific">Canna indica</name>
    <name type="common">Indian-shot</name>
    <dbReference type="NCBI Taxonomy" id="4628"/>
    <lineage>
        <taxon>Eukaryota</taxon>
        <taxon>Viridiplantae</taxon>
        <taxon>Streptophyta</taxon>
        <taxon>Embryophyta</taxon>
        <taxon>Tracheophyta</taxon>
        <taxon>Spermatophyta</taxon>
        <taxon>Magnoliopsida</taxon>
        <taxon>Liliopsida</taxon>
        <taxon>Zingiberales</taxon>
        <taxon>Cannaceae</taxon>
        <taxon>Canna</taxon>
    </lineage>
</organism>
<comment type="subcellular location">
    <subcellularLocation>
        <location evidence="1 5">Nucleus</location>
        <location evidence="1 5">Nucleolus</location>
    </subcellularLocation>
</comment>
<dbReference type="InterPro" id="IPR035082">
    <property type="entry name" value="Nrap_D1"/>
</dbReference>
<evidence type="ECO:0000256" key="3">
    <source>
        <dbReference type="ARBA" id="ARBA00022884"/>
    </source>
</evidence>
<reference evidence="12 13" key="1">
    <citation type="submission" date="2023-10" db="EMBL/GenBank/DDBJ databases">
        <title>Chromosome-scale genome assembly provides insights into flower coloration mechanisms of Canna indica.</title>
        <authorList>
            <person name="Li C."/>
        </authorList>
    </citation>
    <scope>NUCLEOTIDE SEQUENCE [LARGE SCALE GENOMIC DNA]</scope>
    <source>
        <tissue evidence="12">Flower</tissue>
    </source>
</reference>
<gene>
    <name evidence="12" type="ORF">Cni_G00961</name>
</gene>
<evidence type="ECO:0000256" key="4">
    <source>
        <dbReference type="ARBA" id="ARBA00023242"/>
    </source>
</evidence>
<dbReference type="InterPro" id="IPR035370">
    <property type="entry name" value="Nrap_D5"/>
</dbReference>
<dbReference type="GO" id="GO:0006364">
    <property type="term" value="P:rRNA processing"/>
    <property type="evidence" value="ECO:0007669"/>
    <property type="project" value="TreeGrafter"/>
</dbReference>
<accession>A0AAQ3JP71</accession>
<feature type="domain" description="Nrap protein" evidence="10">
    <location>
        <begin position="882"/>
        <end position="1031"/>
    </location>
</feature>
<dbReference type="Pfam" id="PF17406">
    <property type="entry name" value="Nrap_D5"/>
    <property type="match status" value="1"/>
</dbReference>
<dbReference type="PANTHER" id="PTHR17972">
    <property type="entry name" value="NUCLEOLAR RNA-ASSOCIATED PROTEIN"/>
    <property type="match status" value="1"/>
</dbReference>
<dbReference type="GO" id="GO:0003723">
    <property type="term" value="F:RNA binding"/>
    <property type="evidence" value="ECO:0007669"/>
    <property type="project" value="UniProtKB-KW"/>
</dbReference>
<evidence type="ECO:0000256" key="1">
    <source>
        <dbReference type="ARBA" id="ARBA00004604"/>
    </source>
</evidence>
<sequence>MDPSRDNKSIEEPESEIIADVPDIPLSDLVEKMVYDALVWSSLDGLVDAWQWWGLGMMDKTSLGSLEGDGEGLRCEGGYICRKAPAGSPSPAAHTPAIAEFSALHRFSLSLHTCLRRLRFSFSAPSRALSRTPPHHPIPLPPSPSCPLRVVEMDSMDFKVGELLKEVQLHDSEIETLDQAVSAVIDAINSVPEQLVSADAASKFIADLGVPTEKVGFTFKRPEFIQVGGSYSIKSVARPDINVDLLVRMPKECFHEKDYLNHRYHAKRLLYLRVIEKSLKSCPAIRKISWSSFQNEARKPVLVVSPVLKIAELPDLFIRIIPTAISLFSISKLSFSRNNVRACTQATPKYNCSILEDMFLEENSEFVKKSFCEWKSLKEALVSLKVWARNRCSMYAHDCLNGYLLSIILSYLTTESGGNLIKKSMNVMQIFRVTLKFIATSNVMDKGFTLQPRGQYNIAEDMNQILQSFDVVFLDASCCFNLSFRVTKMAFAELQDEASWTLSCIDKCSGGGFEEIFMTKVDFAAKFDSCLRINLKGNPKICSSDFCMDDECWRKCEKDVHSLLQRGLSDRAKLVRVLWRSTPSDWKVENGFSYFGNEPMLVGILVSSQEKCFRVVDIGPSPENKEEAMKFRKFWGEKSELRRFKDGTIAESTVWECETWERHLIIKRICEYLISKHLLLTKEDVAHTVDQLDFCLQLGGKDPVSFSGALLGAFELLSKRLRLLEEIPLKVSSVQPLDSAFRHTSVFPPQPHPLAYEKGLEKKPPKSATTCIQSLDVMIQLEGSGNWPLDPVAIQKTKSAFLLKIGESLQEHWGMLCIATEDEVNVLMSGYSFCLRIMHDRGLNMLRNQGGNDKIRSQLSIDKELFFRSQHSSMINGLHGRYPTYGPVVRLAKRWVSAHLFSSFLAEEAIELIVAYLFLKPFPFHAPCSRITGFLRFLRLLSYYNWTYSPLIIDINEDFTPKDEKEINDYFISCRKSNEENAQSIDSAMFLAAPYDKASEAWTKFSPNRTVLKRIASYARSSADLLSNLILQGADGPYTWECLLRTPLNNYDAVAVLHHNKLSNPHHLLFPAEVNCGKHIICGKASKDFHPYMSLRGRVQSLDDAKNKLMVNFDPTLCFLADLKREFPNTFSVWYDYLGGDVIGFTWEKKDSRKRGRNEEEEHSMEPTDALKKVGEVGKGLVKSVYLLKVPKL</sequence>
<dbReference type="Pfam" id="PF17407">
    <property type="entry name" value="Nrap_D6"/>
    <property type="match status" value="1"/>
</dbReference>
<evidence type="ECO:0000259" key="6">
    <source>
        <dbReference type="Pfam" id="PF03813"/>
    </source>
</evidence>
<proteinExistence type="inferred from homology"/>
<evidence type="ECO:0000259" key="7">
    <source>
        <dbReference type="Pfam" id="PF17403"/>
    </source>
</evidence>
<feature type="domain" description="Nrap protein" evidence="11">
    <location>
        <begin position="1048"/>
        <end position="1185"/>
    </location>
</feature>
<dbReference type="Gene3D" id="1.10.1410.10">
    <property type="match status" value="1"/>
</dbReference>